<evidence type="ECO:0000256" key="8">
    <source>
        <dbReference type="SAM" id="MobiDB-lite"/>
    </source>
</evidence>
<evidence type="ECO:0000259" key="9">
    <source>
        <dbReference type="PROSITE" id="PS50166"/>
    </source>
</evidence>
<dbReference type="Pfam" id="PF03810">
    <property type="entry name" value="IBN_N"/>
    <property type="match status" value="1"/>
</dbReference>
<evidence type="ECO:0000256" key="4">
    <source>
        <dbReference type="ARBA" id="ARBA00022490"/>
    </source>
</evidence>
<keyword evidence="6" id="KW-0653">Protein transport</keyword>
<dbReference type="AlphaFoldDB" id="A0AAD7XES0"/>
<feature type="domain" description="Importin N-terminal" evidence="9">
    <location>
        <begin position="19"/>
        <end position="85"/>
    </location>
</feature>
<dbReference type="InterPro" id="IPR040122">
    <property type="entry name" value="Importin_beta"/>
</dbReference>
<keyword evidence="11" id="KW-1185">Reference proteome</keyword>
<dbReference type="Gene3D" id="1.25.10.10">
    <property type="entry name" value="Leucine-rich Repeat Variant"/>
    <property type="match status" value="2"/>
</dbReference>
<reference evidence="10" key="1">
    <citation type="submission" date="2023-01" db="EMBL/GenBank/DDBJ databases">
        <title>Metagenome sequencing of chrysophaentin producing Chrysophaeum taylorii.</title>
        <authorList>
            <person name="Davison J."/>
            <person name="Bewley C."/>
        </authorList>
    </citation>
    <scope>NUCLEOTIDE SEQUENCE</scope>
    <source>
        <strain evidence="10">NIES-1699</strain>
    </source>
</reference>
<dbReference type="EMBL" id="JAQMWT010000671">
    <property type="protein sequence ID" value="KAJ8598527.1"/>
    <property type="molecule type" value="Genomic_DNA"/>
</dbReference>
<sequence length="1167" mass="125356">MEAILSALLHPDTRQIKQAEEALKPVLKKAGCVPALMYQLEMSGNPAVRQIAAVVLRKKIVKMWRKLKKTTQQHVKEVLLARLANEPERAVRKSIAALSSSLARVLLPGGRWNELLQFISQCASHASPAHRELAHLLLLQLSETVARNLTSQVGELARLFASALGDQDRSVSVMALRACCAFVATLSTDDEALLFRDLVPPMVTVARQAAEARDDVVLQAFFDAFAELAQTPVPVIAPHATSVVQLLLDVMRAPEDLLDRQTRDGAAHVLGTLAEWKPKLVGKQGLVPGIVEACVMIMARTDSSKSGAAGALFMSTPLQRLKAEEEALLSQQQQQQQQVEKDGEYEGPSPQEMAQTTLDQIALHVPLKWSLEPTLGLAARCLGDPEQATRRAGAAAIGVVAEGFQDALREKHLGQVLRLLEEAAARSDAATRECLCFAYGQLAEHCQPEIVAYAASVLPVVFAFLDDSRAAVVGTSCYVLEMFCESMDAGQIMPLLDPLMQRLLALLGHQLLGIREMAAAAVGSAAVAAGEKFGPYLDGAAGALGPNITLTDERAWELRGRSLEALGHIALAVGPERFQPIWEPALASATSNLSSFDSTELAEYSYGFFANVAKVMRTRFSPLLPQLVPHLIEVIARRDGASFKFEEEDDDGPATGEGGDGPRMAFLDDDDDGGIIEREEGGADDEWEDDPPKPASSSPARATNDDDDDDDDDLAGQAVLQVRTALMNVKKAAIVALGNAAEYTEGAFAGYLDQAYQVLKEMTIYFHHEIRERCAIALQQLVHAACVARAGPALADAYREGLAAQLAFRKRKEPRAIKWTKGDATARLPDAGLATFADECVGLLIKLVDEDESKEVVAIACEALVELAQDVGPAALIPSNHHLAVADQVVRLAKGEATCQTLLNADDDDYDRAILGVPKGEDDHQDHDNVLMDNVADLCGTLGKVAGGAMGPAKSAELFQAFAKYVAPHRSSSDRAMAIGCYAELCSELPPEYAALQHFATLHPLLVQACADTHANVARNAAFGLGSLFANAPALARPHAPAALQTLWPLIERAKTAPPERKDADQAASDNAVASMCRIISIDFDSAPVDQVLALILPLLPLQEDASENKTVYTCLLRLIDQNHAALANHAPLLQRAIAQAVDQAKIDDDHIASLVAQACARFPPPS</sequence>
<evidence type="ECO:0000313" key="10">
    <source>
        <dbReference type="EMBL" id="KAJ8598527.1"/>
    </source>
</evidence>
<comment type="subcellular location">
    <subcellularLocation>
        <location evidence="2">Cytoplasm</location>
    </subcellularLocation>
    <subcellularLocation>
        <location evidence="1">Nucleus</location>
    </subcellularLocation>
</comment>
<evidence type="ECO:0000256" key="5">
    <source>
        <dbReference type="ARBA" id="ARBA00022737"/>
    </source>
</evidence>
<organism evidence="10 11">
    <name type="scientific">Chrysophaeum taylorii</name>
    <dbReference type="NCBI Taxonomy" id="2483200"/>
    <lineage>
        <taxon>Eukaryota</taxon>
        <taxon>Sar</taxon>
        <taxon>Stramenopiles</taxon>
        <taxon>Ochrophyta</taxon>
        <taxon>Pelagophyceae</taxon>
        <taxon>Pelagomonadales</taxon>
        <taxon>Pelagomonadaceae</taxon>
        <taxon>Chrysophaeum</taxon>
    </lineage>
</organism>
<dbReference type="InterPro" id="IPR016024">
    <property type="entry name" value="ARM-type_fold"/>
</dbReference>
<dbReference type="SUPFAM" id="SSF48371">
    <property type="entry name" value="ARM repeat"/>
    <property type="match status" value="2"/>
</dbReference>
<accession>A0AAD7XES0</accession>
<keyword evidence="3" id="KW-0813">Transport</keyword>
<keyword evidence="5" id="KW-0677">Repeat</keyword>
<comment type="caution">
    <text evidence="10">The sequence shown here is derived from an EMBL/GenBank/DDBJ whole genome shotgun (WGS) entry which is preliminary data.</text>
</comment>
<feature type="region of interest" description="Disordered" evidence="8">
    <location>
        <begin position="643"/>
        <end position="713"/>
    </location>
</feature>
<dbReference type="GO" id="GO:0031267">
    <property type="term" value="F:small GTPase binding"/>
    <property type="evidence" value="ECO:0007669"/>
    <property type="project" value="InterPro"/>
</dbReference>
<feature type="region of interest" description="Disordered" evidence="8">
    <location>
        <begin position="329"/>
        <end position="351"/>
    </location>
</feature>
<dbReference type="InterPro" id="IPR057672">
    <property type="entry name" value="TPR_IPO4/5"/>
</dbReference>
<keyword evidence="4" id="KW-0963">Cytoplasm</keyword>
<evidence type="ECO:0000256" key="3">
    <source>
        <dbReference type="ARBA" id="ARBA00022448"/>
    </source>
</evidence>
<evidence type="ECO:0000313" key="11">
    <source>
        <dbReference type="Proteomes" id="UP001230188"/>
    </source>
</evidence>
<gene>
    <name evidence="10" type="ORF">CTAYLR_001323</name>
</gene>
<dbReference type="Pfam" id="PF25780">
    <property type="entry name" value="TPR_IPO5"/>
    <property type="match status" value="1"/>
</dbReference>
<evidence type="ECO:0000256" key="1">
    <source>
        <dbReference type="ARBA" id="ARBA00004123"/>
    </source>
</evidence>
<dbReference type="SMART" id="SM00913">
    <property type="entry name" value="IBN_N"/>
    <property type="match status" value="1"/>
</dbReference>
<dbReference type="PROSITE" id="PS50166">
    <property type="entry name" value="IMPORTIN_B_NT"/>
    <property type="match status" value="1"/>
</dbReference>
<evidence type="ECO:0000256" key="2">
    <source>
        <dbReference type="ARBA" id="ARBA00004496"/>
    </source>
</evidence>
<keyword evidence="7" id="KW-0539">Nucleus</keyword>
<dbReference type="Proteomes" id="UP001230188">
    <property type="component" value="Unassembled WGS sequence"/>
</dbReference>
<protein>
    <recommendedName>
        <fullName evidence="9">Importin N-terminal domain-containing protein</fullName>
    </recommendedName>
</protein>
<evidence type="ECO:0000256" key="6">
    <source>
        <dbReference type="ARBA" id="ARBA00022927"/>
    </source>
</evidence>
<proteinExistence type="predicted"/>
<dbReference type="GO" id="GO:0006606">
    <property type="term" value="P:protein import into nucleus"/>
    <property type="evidence" value="ECO:0007669"/>
    <property type="project" value="InterPro"/>
</dbReference>
<dbReference type="GO" id="GO:0005737">
    <property type="term" value="C:cytoplasm"/>
    <property type="evidence" value="ECO:0007669"/>
    <property type="project" value="UniProtKB-SubCell"/>
</dbReference>
<dbReference type="InterPro" id="IPR001494">
    <property type="entry name" value="Importin-beta_N"/>
</dbReference>
<dbReference type="InterPro" id="IPR011989">
    <property type="entry name" value="ARM-like"/>
</dbReference>
<evidence type="ECO:0000256" key="7">
    <source>
        <dbReference type="ARBA" id="ARBA00023242"/>
    </source>
</evidence>
<dbReference type="PANTHER" id="PTHR10527">
    <property type="entry name" value="IMPORTIN BETA"/>
    <property type="match status" value="1"/>
</dbReference>
<name>A0AAD7XES0_9STRA</name>